<dbReference type="SUPFAM" id="SSF56935">
    <property type="entry name" value="Porins"/>
    <property type="match status" value="1"/>
</dbReference>
<feature type="domain" description="TonB-dependent receptor plug" evidence="4">
    <location>
        <begin position="123"/>
        <end position="229"/>
    </location>
</feature>
<reference evidence="5 6" key="1">
    <citation type="submission" date="2015-10" db="EMBL/GenBank/DDBJ databases">
        <authorList>
            <person name="Gilbert D.G."/>
        </authorList>
    </citation>
    <scope>NUCLEOTIDE SEQUENCE [LARGE SCALE GENOMIC DNA]</scope>
    <source>
        <strain evidence="6">HZ-22</strain>
    </source>
</reference>
<organism evidence="5 6">
    <name type="scientific">Pseudalgibacter alginicilyticus</name>
    <dbReference type="NCBI Taxonomy" id="1736674"/>
    <lineage>
        <taxon>Bacteria</taxon>
        <taxon>Pseudomonadati</taxon>
        <taxon>Bacteroidota</taxon>
        <taxon>Flavobacteriia</taxon>
        <taxon>Flavobacteriales</taxon>
        <taxon>Flavobacteriaceae</taxon>
        <taxon>Pseudalgibacter</taxon>
    </lineage>
</organism>
<dbReference type="InterPro" id="IPR037066">
    <property type="entry name" value="Plug_dom_sf"/>
</dbReference>
<dbReference type="PATRIC" id="fig|1736674.3.peg.2804"/>
<evidence type="ECO:0000256" key="1">
    <source>
        <dbReference type="PROSITE-ProRule" id="PRU01360"/>
    </source>
</evidence>
<dbReference type="Pfam" id="PF13715">
    <property type="entry name" value="CarbopepD_reg_2"/>
    <property type="match status" value="1"/>
</dbReference>
<dbReference type="FunFam" id="2.170.130.10:FF:000003">
    <property type="entry name" value="SusC/RagA family TonB-linked outer membrane protein"/>
    <property type="match status" value="1"/>
</dbReference>
<dbReference type="STRING" id="1736674.APS56_13720"/>
<dbReference type="PROSITE" id="PS52016">
    <property type="entry name" value="TONB_DEPENDENT_REC_3"/>
    <property type="match status" value="1"/>
</dbReference>
<dbReference type="Pfam" id="PF07715">
    <property type="entry name" value="Plug"/>
    <property type="match status" value="1"/>
</dbReference>
<keyword evidence="1" id="KW-1134">Transmembrane beta strand</keyword>
<keyword evidence="1" id="KW-0812">Transmembrane</keyword>
<evidence type="ECO:0000259" key="4">
    <source>
        <dbReference type="Pfam" id="PF07715"/>
    </source>
</evidence>
<dbReference type="InterPro" id="IPR039426">
    <property type="entry name" value="TonB-dep_rcpt-like"/>
</dbReference>
<dbReference type="Proteomes" id="UP000057981">
    <property type="component" value="Chromosome"/>
</dbReference>
<dbReference type="NCBIfam" id="TIGR04056">
    <property type="entry name" value="OMP_RagA_SusC"/>
    <property type="match status" value="1"/>
</dbReference>
<evidence type="ECO:0000313" key="6">
    <source>
        <dbReference type="Proteomes" id="UP000057981"/>
    </source>
</evidence>
<dbReference type="InterPro" id="IPR000531">
    <property type="entry name" value="Beta-barrel_TonB"/>
</dbReference>
<comment type="subcellular location">
    <subcellularLocation>
        <location evidence="1">Cell outer membrane</location>
        <topology evidence="1">Multi-pass membrane protein</topology>
    </subcellularLocation>
</comment>
<dbReference type="KEGG" id="ahz:APS56_13720"/>
<feature type="domain" description="TonB-dependent receptor-like beta-barrel" evidence="3">
    <location>
        <begin position="411"/>
        <end position="984"/>
    </location>
</feature>
<name>A0A0P0CKV2_9FLAO</name>
<dbReference type="Pfam" id="PF00593">
    <property type="entry name" value="TonB_dep_Rec_b-barrel"/>
    <property type="match status" value="1"/>
</dbReference>
<accession>A0A0P0CKV2</accession>
<evidence type="ECO:0000256" key="2">
    <source>
        <dbReference type="RuleBase" id="RU003357"/>
    </source>
</evidence>
<comment type="similarity">
    <text evidence="1 2">Belongs to the TonB-dependent receptor family.</text>
</comment>
<dbReference type="GO" id="GO:0009279">
    <property type="term" value="C:cell outer membrane"/>
    <property type="evidence" value="ECO:0007669"/>
    <property type="project" value="UniProtKB-SubCell"/>
</dbReference>
<dbReference type="NCBIfam" id="TIGR04057">
    <property type="entry name" value="SusC_RagA_signa"/>
    <property type="match status" value="1"/>
</dbReference>
<dbReference type="InterPro" id="IPR023996">
    <property type="entry name" value="TonB-dep_OMP_SusC/RagA"/>
</dbReference>
<dbReference type="EMBL" id="CP012898">
    <property type="protein sequence ID" value="ALJ06852.1"/>
    <property type="molecule type" value="Genomic_DNA"/>
</dbReference>
<keyword evidence="1" id="KW-0813">Transport</keyword>
<keyword evidence="2" id="KW-0798">TonB box</keyword>
<dbReference type="InterPro" id="IPR008969">
    <property type="entry name" value="CarboxyPept-like_regulatory"/>
</dbReference>
<gene>
    <name evidence="5" type="ORF">APS56_13720</name>
</gene>
<dbReference type="InterPro" id="IPR023997">
    <property type="entry name" value="TonB-dep_OMP_SusC/RagA_CS"/>
</dbReference>
<evidence type="ECO:0000259" key="3">
    <source>
        <dbReference type="Pfam" id="PF00593"/>
    </source>
</evidence>
<protein>
    <submittedName>
        <fullName evidence="5">SusC/RagA family TonB-linked outer membrane protein</fullName>
    </submittedName>
</protein>
<keyword evidence="1 2" id="KW-0472">Membrane</keyword>
<dbReference type="AlphaFoldDB" id="A0A0P0CKV2"/>
<dbReference type="Gene3D" id="2.60.40.1120">
    <property type="entry name" value="Carboxypeptidase-like, regulatory domain"/>
    <property type="match status" value="1"/>
</dbReference>
<dbReference type="Gene3D" id="2.170.130.10">
    <property type="entry name" value="TonB-dependent receptor, plug domain"/>
    <property type="match status" value="1"/>
</dbReference>
<proteinExistence type="inferred from homology"/>
<sequence length="1022" mass="112907">MNRNKMSFGHVKRFAFILLFGFCQIVLYGQNSKEINGTVVDESGIPLPGVTILAKGLNFGATTDFDGQFTITVPSENTVLVFSYVGFITTEKSASDSSFEVVMVQDIQSLNEVVIVGYGEQKKATVTGSISTLKGAELTEVPTSNLSTAVTGKLSGVVTIQTSGRPGADAANIYIRGLSTWVDSSPLIIVDGVERASFSQIDPNEVESISVLKDASSTAVYGVRGANGVILITTKRGKEGVQNISFTAELGGQTPVNIPNFLNSYDHLQLLKVAMINDGKDPSTEPLLSDESLEGFRLNQDPYLYPNIKWYDEVVKPMALIQKYNMNVSGGTKRVKYFVSMGYLNQSGMFKYTDMHDRYNPDTYYKRFNFRSNLDFTINKYQTLSVNVSGRSGEQNGFPNESNVFQTLIAKAPYLYPIFNPDGTYGANIQEPNPIVKIANSGYDNTRTNDYDVVGTLKNDLSFVTDGLELLMNMSYNSSVGSTKSYREQADSYYYNPGTQEYQQIIEFSPLSYSGETSTGSYRNIGLQFQLKYGKTIGKSELNTTLVYNQQNERYSANSPFVLMGYAGRVEYNYDSKYLAEFNIGYNGSENFAPGNQFGVFPAGSFGYVISEEPFMKSLKPVIDFLKIRGSVGLVGNDKVGGDRFLWQGLYSYTAPGSIGSYQNYSFGTTNPSNTGGLVESRSENRNLTWETSLKRNIGIDAKLFKNNLLNITFDLFDEHRTDILMSARSLLNTTGIPSPQYNIGETKNSGFELELNHKNNIGDFEYSVRGLYSFARNEVVDRDDPSGTPDYQKLAGYRIGQYRGYQVLGYFTSEEDIANSPDQSSLGGPIIPGDLKYLDYDEDGQITSADIVPIGYSNIPEIVYSISPEVKWKGFTLSAMLQGAANSSVLFVSNAGYEFGGSAGGGQVTETHKDYWTVDNPNASYPSLHSNATHSNKNTNSFHLKSGNYLRLRNVRLSYSIPESFCNKLKINSINVSISGNNLKTWSEIDDFDPETVSSDGSKGEVYPQQSIYNFGVNIKL</sequence>
<keyword evidence="1" id="KW-0998">Cell outer membrane</keyword>
<keyword evidence="6" id="KW-1185">Reference proteome</keyword>
<dbReference type="SUPFAM" id="SSF49464">
    <property type="entry name" value="Carboxypeptidase regulatory domain-like"/>
    <property type="match status" value="1"/>
</dbReference>
<dbReference type="InterPro" id="IPR012910">
    <property type="entry name" value="Plug_dom"/>
</dbReference>
<evidence type="ECO:0000313" key="5">
    <source>
        <dbReference type="EMBL" id="ALJ06852.1"/>
    </source>
</evidence>